<keyword evidence="3" id="KW-0812">Transmembrane</keyword>
<dbReference type="Pfam" id="PF12849">
    <property type="entry name" value="PBP_like_2"/>
    <property type="match status" value="1"/>
</dbReference>
<dbReference type="InterPro" id="IPR050811">
    <property type="entry name" value="Phosphate_ABC_transporter"/>
</dbReference>
<keyword evidence="1" id="KW-0813">Transport</keyword>
<dbReference type="InterPro" id="IPR011862">
    <property type="entry name" value="Phos-bd"/>
</dbReference>
<evidence type="ECO:0000259" key="4">
    <source>
        <dbReference type="Pfam" id="PF12849"/>
    </source>
</evidence>
<feature type="transmembrane region" description="Helical" evidence="3">
    <location>
        <begin position="7"/>
        <end position="27"/>
    </location>
</feature>
<dbReference type="PANTHER" id="PTHR30570:SF1">
    <property type="entry name" value="PHOSPHATE-BINDING PROTEIN PSTS"/>
    <property type="match status" value="1"/>
</dbReference>
<dbReference type="GO" id="GO:0042301">
    <property type="term" value="F:phosphate ion binding"/>
    <property type="evidence" value="ECO:0007669"/>
    <property type="project" value="InterPro"/>
</dbReference>
<dbReference type="NCBIfam" id="TIGR02136">
    <property type="entry name" value="ptsS_2"/>
    <property type="match status" value="1"/>
</dbReference>
<dbReference type="CDD" id="cd13653">
    <property type="entry name" value="PBP2_phosphate_like_1"/>
    <property type="match status" value="1"/>
</dbReference>
<dbReference type="Gene3D" id="3.40.190.10">
    <property type="entry name" value="Periplasmic binding protein-like II"/>
    <property type="match status" value="2"/>
</dbReference>
<name>A0A328Q1Z1_9EURY</name>
<reference evidence="5 6" key="1">
    <citation type="submission" date="2017-05" db="EMBL/GenBank/DDBJ databases">
        <title>Host range expansion of the Methanosphaera genus to humans and monogastric animals involves recent and extensive reduction in genome content.</title>
        <authorList>
            <person name="Hoedt E.C."/>
            <person name="Volmer J.G."/>
            <person name="Parks D.H."/>
            <person name="Rosewarne C.P."/>
            <person name="Denman S.E."/>
            <person name="Mcsweeney C.S."/>
            <person name="O Cuiv P."/>
            <person name="Hugenholtz P."/>
            <person name="Tyson G.W."/>
            <person name="Morrison M."/>
        </authorList>
    </citation>
    <scope>NUCLEOTIDE SEQUENCE [LARGE SCALE GENOMIC DNA]</scope>
    <source>
        <strain evidence="5 6">PA5</strain>
    </source>
</reference>
<accession>A0A328Q1Z1</accession>
<organism evidence="5 6">
    <name type="scientific">Methanosphaera stadtmanae</name>
    <dbReference type="NCBI Taxonomy" id="2317"/>
    <lineage>
        <taxon>Archaea</taxon>
        <taxon>Methanobacteriati</taxon>
        <taxon>Methanobacteriota</taxon>
        <taxon>Methanomada group</taxon>
        <taxon>Methanobacteria</taxon>
        <taxon>Methanobacteriales</taxon>
        <taxon>Methanobacteriaceae</taxon>
        <taxon>Methanosphaera</taxon>
    </lineage>
</organism>
<evidence type="ECO:0000256" key="3">
    <source>
        <dbReference type="SAM" id="Phobius"/>
    </source>
</evidence>
<comment type="caution">
    <text evidence="5">The sequence shown here is derived from an EMBL/GenBank/DDBJ whole genome shotgun (WGS) entry which is preliminary data.</text>
</comment>
<dbReference type="InterPro" id="IPR024370">
    <property type="entry name" value="PBP_domain"/>
</dbReference>
<protein>
    <recommendedName>
        <fullName evidence="4">PBP domain-containing protein</fullName>
    </recommendedName>
</protein>
<evidence type="ECO:0000313" key="5">
    <source>
        <dbReference type="EMBL" id="RAP03553.1"/>
    </source>
</evidence>
<gene>
    <name evidence="5" type="ORF">CA615_01750</name>
</gene>
<sequence length="272" mass="29157">MKHNYKFIILVVITLLIAGFMVFAPGVEKHNNIAIAGSTSVQPVAEKLAEQYMQIDSSDKLTVQGGGSSMGLNSVKKSSAQIGTYSSKLASKKAGANVKQTKIATDGIAIIVNPNNKVSDLTKDQVKDIFTGKITDWSQVGGTPGKINVITREDGSGTRDAVTKVVLDDEDFVKNAVVQSSTGSLMQSVSSDPNSIGYASLSDLRENQIKKLKINGVEATDSNIKNGSYVVQRPFLFLTNSTPDNQTQTFINWVLSDEGQKIVSEEGLVPVN</sequence>
<keyword evidence="3" id="KW-0472">Membrane</keyword>
<keyword evidence="3" id="KW-1133">Transmembrane helix</keyword>
<evidence type="ECO:0000256" key="2">
    <source>
        <dbReference type="ARBA" id="ARBA00022729"/>
    </source>
</evidence>
<proteinExistence type="predicted"/>
<evidence type="ECO:0000313" key="6">
    <source>
        <dbReference type="Proteomes" id="UP000248557"/>
    </source>
</evidence>
<keyword evidence="2" id="KW-0732">Signal</keyword>
<dbReference type="SUPFAM" id="SSF53850">
    <property type="entry name" value="Periplasmic binding protein-like II"/>
    <property type="match status" value="1"/>
</dbReference>
<evidence type="ECO:0000256" key="1">
    <source>
        <dbReference type="ARBA" id="ARBA00022448"/>
    </source>
</evidence>
<dbReference type="Proteomes" id="UP000248557">
    <property type="component" value="Unassembled WGS sequence"/>
</dbReference>
<dbReference type="RefSeq" id="WP_112149348.1">
    <property type="nucleotide sequence ID" value="NZ_NGJK01000017.1"/>
</dbReference>
<feature type="domain" description="PBP" evidence="4">
    <location>
        <begin position="32"/>
        <end position="258"/>
    </location>
</feature>
<dbReference type="EMBL" id="NGJK01000017">
    <property type="protein sequence ID" value="RAP03553.1"/>
    <property type="molecule type" value="Genomic_DNA"/>
</dbReference>
<dbReference type="AlphaFoldDB" id="A0A328Q1Z1"/>
<dbReference type="PANTHER" id="PTHR30570">
    <property type="entry name" value="PERIPLASMIC PHOSPHATE BINDING COMPONENT OF PHOSPHATE ABC TRANSPORTER"/>
    <property type="match status" value="1"/>
</dbReference>